<protein>
    <submittedName>
        <fullName evidence="1">Uncharacterized protein</fullName>
    </submittedName>
</protein>
<reference evidence="1 2" key="1">
    <citation type="journal article" date="2019" name="Nat. Ecol. Evol.">
        <title>Megaphylogeny resolves global patterns of mushroom evolution.</title>
        <authorList>
            <person name="Varga T."/>
            <person name="Krizsan K."/>
            <person name="Foldi C."/>
            <person name="Dima B."/>
            <person name="Sanchez-Garcia M."/>
            <person name="Sanchez-Ramirez S."/>
            <person name="Szollosi G.J."/>
            <person name="Szarkandi J.G."/>
            <person name="Papp V."/>
            <person name="Albert L."/>
            <person name="Andreopoulos W."/>
            <person name="Angelini C."/>
            <person name="Antonin V."/>
            <person name="Barry K.W."/>
            <person name="Bougher N.L."/>
            <person name="Buchanan P."/>
            <person name="Buyck B."/>
            <person name="Bense V."/>
            <person name="Catcheside P."/>
            <person name="Chovatia M."/>
            <person name="Cooper J."/>
            <person name="Damon W."/>
            <person name="Desjardin D."/>
            <person name="Finy P."/>
            <person name="Geml J."/>
            <person name="Haridas S."/>
            <person name="Hughes K."/>
            <person name="Justo A."/>
            <person name="Karasinski D."/>
            <person name="Kautmanova I."/>
            <person name="Kiss B."/>
            <person name="Kocsube S."/>
            <person name="Kotiranta H."/>
            <person name="LaButti K.M."/>
            <person name="Lechner B.E."/>
            <person name="Liimatainen K."/>
            <person name="Lipzen A."/>
            <person name="Lukacs Z."/>
            <person name="Mihaltcheva S."/>
            <person name="Morgado L.N."/>
            <person name="Niskanen T."/>
            <person name="Noordeloos M.E."/>
            <person name="Ohm R.A."/>
            <person name="Ortiz-Santana B."/>
            <person name="Ovrebo C."/>
            <person name="Racz N."/>
            <person name="Riley R."/>
            <person name="Savchenko A."/>
            <person name="Shiryaev A."/>
            <person name="Soop K."/>
            <person name="Spirin V."/>
            <person name="Szebenyi C."/>
            <person name="Tomsovsky M."/>
            <person name="Tulloss R.E."/>
            <person name="Uehling J."/>
            <person name="Grigoriev I.V."/>
            <person name="Vagvolgyi C."/>
            <person name="Papp T."/>
            <person name="Martin F.M."/>
            <person name="Miettinen O."/>
            <person name="Hibbett D.S."/>
            <person name="Nagy L.G."/>
        </authorList>
    </citation>
    <scope>NUCLEOTIDE SEQUENCE [LARGE SCALE GENOMIC DNA]</scope>
    <source>
        <strain evidence="1 2">NL-1719</strain>
    </source>
</reference>
<accession>A0ACD2ZZT9</accession>
<proteinExistence type="predicted"/>
<keyword evidence="2" id="KW-1185">Reference proteome</keyword>
<organism evidence="1 2">
    <name type="scientific">Pluteus cervinus</name>
    <dbReference type="NCBI Taxonomy" id="181527"/>
    <lineage>
        <taxon>Eukaryota</taxon>
        <taxon>Fungi</taxon>
        <taxon>Dikarya</taxon>
        <taxon>Basidiomycota</taxon>
        <taxon>Agaricomycotina</taxon>
        <taxon>Agaricomycetes</taxon>
        <taxon>Agaricomycetidae</taxon>
        <taxon>Agaricales</taxon>
        <taxon>Pluteineae</taxon>
        <taxon>Pluteaceae</taxon>
        <taxon>Pluteus</taxon>
    </lineage>
</organism>
<evidence type="ECO:0000313" key="1">
    <source>
        <dbReference type="EMBL" id="TFK59073.1"/>
    </source>
</evidence>
<sequence>MNGVEQDASPGPPSSLGRSSRSPSSQDDDPDNSYSPLRQEGGSQSPPSTPTPARQSTASKRPAEDTLQFSQNIGKRLKLAAASQVLLDDLSQMPPGQQVVGIAGLALSIKEGIEKLTPLGASFEIPEDMERRVEKAVYLELVSAALASYIGDSIVGSVTDKLMNASGSGVTHEFMDDVSKAQALDEKVRSLLTSIRNSLKTALIASIEEKIDIIQACHKLLSVRPGLKCARPKPTIQLCARVAFLRNFYMDEKDRVGRPPGRDFWKSVDKKLQETRTMYKEDKEKISSFFAVTLENDQATFGKAAMDELATAKKT</sequence>
<dbReference type="EMBL" id="ML209089">
    <property type="protein sequence ID" value="TFK59073.1"/>
    <property type="molecule type" value="Genomic_DNA"/>
</dbReference>
<dbReference type="Proteomes" id="UP000308600">
    <property type="component" value="Unassembled WGS sequence"/>
</dbReference>
<gene>
    <name evidence="1" type="ORF">BDN72DRAFT_865448</name>
</gene>
<evidence type="ECO:0000313" key="2">
    <source>
        <dbReference type="Proteomes" id="UP000308600"/>
    </source>
</evidence>
<name>A0ACD2ZZT9_9AGAR</name>